<dbReference type="PROSITE" id="PS01117">
    <property type="entry name" value="HTH_MARR_1"/>
    <property type="match status" value="1"/>
</dbReference>
<evidence type="ECO:0000256" key="2">
    <source>
        <dbReference type="ARBA" id="ARBA00023125"/>
    </source>
</evidence>
<dbReference type="Proteomes" id="UP000198975">
    <property type="component" value="Unassembled WGS sequence"/>
</dbReference>
<dbReference type="Gene3D" id="1.10.10.10">
    <property type="entry name" value="Winged helix-like DNA-binding domain superfamily/Winged helix DNA-binding domain"/>
    <property type="match status" value="1"/>
</dbReference>
<dbReference type="SMART" id="SM00347">
    <property type="entry name" value="HTH_MARR"/>
    <property type="match status" value="1"/>
</dbReference>
<keyword evidence="3" id="KW-0804">Transcription</keyword>
<dbReference type="NCBIfam" id="NF008565">
    <property type="entry name" value="PRK11512.1"/>
    <property type="match status" value="1"/>
</dbReference>
<dbReference type="GO" id="GO:0003700">
    <property type="term" value="F:DNA-binding transcription factor activity"/>
    <property type="evidence" value="ECO:0007669"/>
    <property type="project" value="InterPro"/>
</dbReference>
<dbReference type="AlphaFoldDB" id="A0A1C4CYU5"/>
<feature type="domain" description="HTH marR-type" evidence="4">
    <location>
        <begin position="21"/>
        <end position="154"/>
    </location>
</feature>
<sequence length="154" mass="17186">MTNLLAGATIVKSTNDLFNDIIPLGRLIHMVNQKKDRLLNDYLSPLDVTATQFKVLCSIRCQVCITPVELKKVLSVDLGALTRMLDRLVCKGWIERNPNPHDKRGVLVQLTADGAALCEQCHQLVGQNLHQELTKNLTAEEVATLEHLLKKILP</sequence>
<dbReference type="InterPro" id="IPR036388">
    <property type="entry name" value="WH-like_DNA-bd_sf"/>
</dbReference>
<dbReference type="Pfam" id="PF01047">
    <property type="entry name" value="MarR"/>
    <property type="match status" value="1"/>
</dbReference>
<dbReference type="EMBL" id="FMAY01000009">
    <property type="protein sequence ID" value="SCC24181.1"/>
    <property type="molecule type" value="Genomic_DNA"/>
</dbReference>
<name>A0A1C4CYU5_9ENTR</name>
<evidence type="ECO:0000256" key="1">
    <source>
        <dbReference type="ARBA" id="ARBA00023015"/>
    </source>
</evidence>
<dbReference type="InterPro" id="IPR023187">
    <property type="entry name" value="Tscrpt_reg_MarR-type_CS"/>
</dbReference>
<keyword evidence="2" id="KW-0238">DNA-binding</keyword>
<evidence type="ECO:0000259" key="4">
    <source>
        <dbReference type="PROSITE" id="PS50995"/>
    </source>
</evidence>
<dbReference type="PRINTS" id="PR00598">
    <property type="entry name" value="HTHMARR"/>
</dbReference>
<dbReference type="InterPro" id="IPR000835">
    <property type="entry name" value="HTH_MarR-typ"/>
</dbReference>
<protein>
    <submittedName>
        <fullName evidence="5">MarR family transcriptional regulator, multiple antibiotic resistance protein MarR</fullName>
    </submittedName>
</protein>
<keyword evidence="6" id="KW-1185">Reference proteome</keyword>
<evidence type="ECO:0000313" key="5">
    <source>
        <dbReference type="EMBL" id="SCC24181.1"/>
    </source>
</evidence>
<proteinExistence type="predicted"/>
<dbReference type="GO" id="GO:0003677">
    <property type="term" value="F:DNA binding"/>
    <property type="evidence" value="ECO:0007669"/>
    <property type="project" value="UniProtKB-KW"/>
</dbReference>
<reference evidence="6" key="1">
    <citation type="submission" date="2016-08" db="EMBL/GenBank/DDBJ databases">
        <authorList>
            <person name="Varghese N."/>
            <person name="Submissions Spin"/>
        </authorList>
    </citation>
    <scope>NUCLEOTIDE SEQUENCE [LARGE SCALE GENOMIC DNA]</scope>
    <source>
        <strain evidence="6">REICA_082</strain>
    </source>
</reference>
<dbReference type="PANTHER" id="PTHR42756">
    <property type="entry name" value="TRANSCRIPTIONAL REGULATOR, MARR"/>
    <property type="match status" value="1"/>
</dbReference>
<gene>
    <name evidence="5" type="ORF">GA0061071_109119</name>
</gene>
<evidence type="ECO:0000313" key="6">
    <source>
        <dbReference type="Proteomes" id="UP000198975"/>
    </source>
</evidence>
<dbReference type="InterPro" id="IPR036390">
    <property type="entry name" value="WH_DNA-bd_sf"/>
</dbReference>
<accession>A0A1C4CYU5</accession>
<dbReference type="PANTHER" id="PTHR42756:SF1">
    <property type="entry name" value="TRANSCRIPTIONAL REPRESSOR OF EMRAB OPERON"/>
    <property type="match status" value="1"/>
</dbReference>
<dbReference type="PROSITE" id="PS50995">
    <property type="entry name" value="HTH_MARR_2"/>
    <property type="match status" value="1"/>
</dbReference>
<organism evidence="5 6">
    <name type="scientific">Kosakonia oryzendophytica</name>
    <dbReference type="NCBI Taxonomy" id="1005665"/>
    <lineage>
        <taxon>Bacteria</taxon>
        <taxon>Pseudomonadati</taxon>
        <taxon>Pseudomonadota</taxon>
        <taxon>Gammaproteobacteria</taxon>
        <taxon>Enterobacterales</taxon>
        <taxon>Enterobacteriaceae</taxon>
        <taxon>Kosakonia</taxon>
    </lineage>
</organism>
<evidence type="ECO:0000256" key="3">
    <source>
        <dbReference type="ARBA" id="ARBA00023163"/>
    </source>
</evidence>
<dbReference type="SUPFAM" id="SSF46785">
    <property type="entry name" value="Winged helix' DNA-binding domain"/>
    <property type="match status" value="1"/>
</dbReference>
<keyword evidence="1" id="KW-0805">Transcription regulation</keyword>